<evidence type="ECO:0000313" key="2">
    <source>
        <dbReference type="Proteomes" id="UP000245207"/>
    </source>
</evidence>
<dbReference type="Gene3D" id="1.20.1050.10">
    <property type="match status" value="1"/>
</dbReference>
<dbReference type="EMBL" id="PKPP01006067">
    <property type="protein sequence ID" value="PWA57780.1"/>
    <property type="molecule type" value="Genomic_DNA"/>
</dbReference>
<dbReference type="AlphaFoldDB" id="A0A2U1M970"/>
<dbReference type="Proteomes" id="UP000245207">
    <property type="component" value="Unassembled WGS sequence"/>
</dbReference>
<sequence>MEVDIAYAPFIERFQLCLLDVNKYDIKGDSPTITTWVKELIESYNMVNKDLYGLLSQSFFAKSSLNVMVVSFPGVEEREIDMEMPKVVVKCFLRFSS</sequence>
<dbReference type="OrthoDB" id="4951845at2759"/>
<dbReference type="GO" id="GO:0016740">
    <property type="term" value="F:transferase activity"/>
    <property type="evidence" value="ECO:0007669"/>
    <property type="project" value="UniProtKB-KW"/>
</dbReference>
<proteinExistence type="predicted"/>
<evidence type="ECO:0000313" key="1">
    <source>
        <dbReference type="EMBL" id="PWA57780.1"/>
    </source>
</evidence>
<dbReference type="STRING" id="35608.A0A2U1M970"/>
<comment type="caution">
    <text evidence="1">The sequence shown here is derived from an EMBL/GenBank/DDBJ whole genome shotgun (WGS) entry which is preliminary data.</text>
</comment>
<name>A0A2U1M970_ARTAN</name>
<reference evidence="1 2" key="1">
    <citation type="journal article" date="2018" name="Mol. Plant">
        <title>The genome of Artemisia annua provides insight into the evolution of Asteraceae family and artemisinin biosynthesis.</title>
        <authorList>
            <person name="Shen Q."/>
            <person name="Zhang L."/>
            <person name="Liao Z."/>
            <person name="Wang S."/>
            <person name="Yan T."/>
            <person name="Shi P."/>
            <person name="Liu M."/>
            <person name="Fu X."/>
            <person name="Pan Q."/>
            <person name="Wang Y."/>
            <person name="Lv Z."/>
            <person name="Lu X."/>
            <person name="Zhang F."/>
            <person name="Jiang W."/>
            <person name="Ma Y."/>
            <person name="Chen M."/>
            <person name="Hao X."/>
            <person name="Li L."/>
            <person name="Tang Y."/>
            <person name="Lv G."/>
            <person name="Zhou Y."/>
            <person name="Sun X."/>
            <person name="Brodelius P.E."/>
            <person name="Rose J.K.C."/>
            <person name="Tang K."/>
        </authorList>
    </citation>
    <scope>NUCLEOTIDE SEQUENCE [LARGE SCALE GENOMIC DNA]</scope>
    <source>
        <strain evidence="2">cv. Huhao1</strain>
        <tissue evidence="1">Leaf</tissue>
    </source>
</reference>
<keyword evidence="1" id="KW-0808">Transferase</keyword>
<gene>
    <name evidence="1" type="ORF">CTI12_AA405080</name>
</gene>
<accession>A0A2U1M970</accession>
<organism evidence="1 2">
    <name type="scientific">Artemisia annua</name>
    <name type="common">Sweet wormwood</name>
    <dbReference type="NCBI Taxonomy" id="35608"/>
    <lineage>
        <taxon>Eukaryota</taxon>
        <taxon>Viridiplantae</taxon>
        <taxon>Streptophyta</taxon>
        <taxon>Embryophyta</taxon>
        <taxon>Tracheophyta</taxon>
        <taxon>Spermatophyta</taxon>
        <taxon>Magnoliopsida</taxon>
        <taxon>eudicotyledons</taxon>
        <taxon>Gunneridae</taxon>
        <taxon>Pentapetalae</taxon>
        <taxon>asterids</taxon>
        <taxon>campanulids</taxon>
        <taxon>Asterales</taxon>
        <taxon>Asteraceae</taxon>
        <taxon>Asteroideae</taxon>
        <taxon>Anthemideae</taxon>
        <taxon>Artemisiinae</taxon>
        <taxon>Artemisia</taxon>
    </lineage>
</organism>
<keyword evidence="2" id="KW-1185">Reference proteome</keyword>
<protein>
    <submittedName>
        <fullName evidence="1">Glutathione transferase</fullName>
    </submittedName>
</protein>